<keyword evidence="4" id="KW-0456">Lyase</keyword>
<dbReference type="EMBL" id="CAWUHB010000009">
    <property type="protein sequence ID" value="CAK7215226.1"/>
    <property type="molecule type" value="Genomic_DNA"/>
</dbReference>
<evidence type="ECO:0000256" key="4">
    <source>
        <dbReference type="ARBA" id="ARBA00023239"/>
    </source>
</evidence>
<dbReference type="PANTHER" id="PTHR33337">
    <property type="entry name" value="GFA DOMAIN-CONTAINING PROTEIN"/>
    <property type="match status" value="1"/>
</dbReference>
<protein>
    <recommendedName>
        <fullName evidence="7">CENP-V/GFA domain-containing protein</fullName>
    </recommendedName>
</protein>
<proteinExistence type="inferred from homology"/>
<comment type="caution">
    <text evidence="8">The sequence shown here is derived from an EMBL/GenBank/DDBJ whole genome shotgun (WGS) entry which is preliminary data.</text>
</comment>
<dbReference type="Proteomes" id="UP001642405">
    <property type="component" value="Unassembled WGS sequence"/>
</dbReference>
<dbReference type="Pfam" id="PF04828">
    <property type="entry name" value="GFA"/>
    <property type="match status" value="1"/>
</dbReference>
<gene>
    <name evidence="8" type="ORF">SCUCBS95973_002410</name>
</gene>
<keyword evidence="6" id="KW-0732">Signal</keyword>
<evidence type="ECO:0000256" key="2">
    <source>
        <dbReference type="ARBA" id="ARBA00022723"/>
    </source>
</evidence>
<feature type="region of interest" description="Disordered" evidence="5">
    <location>
        <begin position="160"/>
        <end position="185"/>
    </location>
</feature>
<dbReference type="InterPro" id="IPR011057">
    <property type="entry name" value="Mss4-like_sf"/>
</dbReference>
<keyword evidence="9" id="KW-1185">Reference proteome</keyword>
<evidence type="ECO:0000313" key="9">
    <source>
        <dbReference type="Proteomes" id="UP001642405"/>
    </source>
</evidence>
<accession>A0ABP0B7Q0</accession>
<evidence type="ECO:0000256" key="6">
    <source>
        <dbReference type="SAM" id="SignalP"/>
    </source>
</evidence>
<evidence type="ECO:0000256" key="3">
    <source>
        <dbReference type="ARBA" id="ARBA00022833"/>
    </source>
</evidence>
<evidence type="ECO:0000256" key="1">
    <source>
        <dbReference type="ARBA" id="ARBA00005495"/>
    </source>
</evidence>
<comment type="similarity">
    <text evidence="1">Belongs to the Gfa family.</text>
</comment>
<dbReference type="SUPFAM" id="SSF51316">
    <property type="entry name" value="Mss4-like"/>
    <property type="match status" value="2"/>
</dbReference>
<keyword evidence="2" id="KW-0479">Metal-binding</keyword>
<evidence type="ECO:0000259" key="7">
    <source>
        <dbReference type="PROSITE" id="PS51891"/>
    </source>
</evidence>
<dbReference type="InterPro" id="IPR006913">
    <property type="entry name" value="CENP-V/GFA"/>
</dbReference>
<feature type="chain" id="PRO_5046695067" description="CENP-V/GFA domain-containing protein" evidence="6">
    <location>
        <begin position="26"/>
        <end position="364"/>
    </location>
</feature>
<organism evidence="8 9">
    <name type="scientific">Sporothrix curviconia</name>
    <dbReference type="NCBI Taxonomy" id="1260050"/>
    <lineage>
        <taxon>Eukaryota</taxon>
        <taxon>Fungi</taxon>
        <taxon>Dikarya</taxon>
        <taxon>Ascomycota</taxon>
        <taxon>Pezizomycotina</taxon>
        <taxon>Sordariomycetes</taxon>
        <taxon>Sordariomycetidae</taxon>
        <taxon>Ophiostomatales</taxon>
        <taxon>Ophiostomataceae</taxon>
        <taxon>Sporothrix</taxon>
    </lineage>
</organism>
<feature type="signal peptide" evidence="6">
    <location>
        <begin position="1"/>
        <end position="25"/>
    </location>
</feature>
<name>A0ABP0B7Q0_9PEZI</name>
<sequence length="364" mass="39460">MASRTLAAKCHCGAVHFSITVPVAALPLGVHLCHCSVCRTTHGTYTCFHAPLPAGVRPVFVAPSSLAGSTTGYRHATAACTRYFCKTCGCHIGDDDYEEGKTIDNPGWRIASSLFGRGLHGDGSPGQAFMLRSHALTKSAPSGFHEWLPTVGSRTLPKWNPKPRDTFYPPATDDPYEPTEAEHDADGREVLRAECHCGGVSFTIARPADCTGEMTSRSAELPDRWLACLDTCDDCRLVDGAHVIGWAEVPLSSLVPRVTADLELGTLKCYQSSKGVMRTFCGVCGATVFFRNLATSGNNVDVATGLLRAPEGVTAQRWLHWRHGRIVYPESGQKYHADFTNSLLQSFKAWAAKTYSEDEVTGHL</sequence>
<evidence type="ECO:0000313" key="8">
    <source>
        <dbReference type="EMBL" id="CAK7215226.1"/>
    </source>
</evidence>
<evidence type="ECO:0000256" key="5">
    <source>
        <dbReference type="SAM" id="MobiDB-lite"/>
    </source>
</evidence>
<reference evidence="8 9" key="1">
    <citation type="submission" date="2024-01" db="EMBL/GenBank/DDBJ databases">
        <authorList>
            <person name="Allen C."/>
            <person name="Tagirdzhanova G."/>
        </authorList>
    </citation>
    <scope>NUCLEOTIDE SEQUENCE [LARGE SCALE GENOMIC DNA]</scope>
</reference>
<feature type="domain" description="CENP-V/GFA" evidence="7">
    <location>
        <begin position="6"/>
        <end position="148"/>
    </location>
</feature>
<dbReference type="PROSITE" id="PS51891">
    <property type="entry name" value="CENP_V_GFA"/>
    <property type="match status" value="1"/>
</dbReference>
<dbReference type="PANTHER" id="PTHR33337:SF31">
    <property type="entry name" value="DUF636 DOMAIN PROTEIN (AFU_ORTHOLOGUE AFUA_2G12650)"/>
    <property type="match status" value="1"/>
</dbReference>
<keyword evidence="3" id="KW-0862">Zinc</keyword>
<dbReference type="Gene3D" id="3.90.1590.10">
    <property type="entry name" value="glutathione-dependent formaldehyde- activating enzyme (gfa)"/>
    <property type="match status" value="2"/>
</dbReference>